<dbReference type="AlphaFoldDB" id="A0A8J6TDY6"/>
<protein>
    <recommendedName>
        <fullName evidence="4">SH3 domain-containing protein</fullName>
    </recommendedName>
</protein>
<feature type="transmembrane region" description="Helical" evidence="1">
    <location>
        <begin position="12"/>
        <end position="30"/>
    </location>
</feature>
<evidence type="ECO:0000313" key="3">
    <source>
        <dbReference type="Proteomes" id="UP000614469"/>
    </source>
</evidence>
<accession>A0A8J6TDY6</accession>
<evidence type="ECO:0000313" key="2">
    <source>
        <dbReference type="EMBL" id="MBC8334466.1"/>
    </source>
</evidence>
<sequence>MLKNIFSDKKKSMWLIIGAVVVVVLVILLGSGRTTANLAGTAGVVCNSSIIDSDPAMGQIMAASGLFLRVSPDVNAASLTALPVCSTFELLGRSPDSQWLNVNGADNEGWIFYFEEEYVRFNASVSIEDLPISNASYQQTSSSGASYTANVLISITNNTADVIISKMSSNASFYVMLASGNKSIVFTQGKADANGNAHFQKAMPGVWADGSAVLSGQLTMNVFLSQTDTQVAAQPFVYYR</sequence>
<gene>
    <name evidence="2" type="ORF">H8E29_04315</name>
</gene>
<evidence type="ECO:0008006" key="4">
    <source>
        <dbReference type="Google" id="ProtNLM"/>
    </source>
</evidence>
<organism evidence="2 3">
    <name type="scientific">Candidatus Desulfolinea nitratireducens</name>
    <dbReference type="NCBI Taxonomy" id="2841698"/>
    <lineage>
        <taxon>Bacteria</taxon>
        <taxon>Bacillati</taxon>
        <taxon>Chloroflexota</taxon>
        <taxon>Anaerolineae</taxon>
        <taxon>Anaerolineales</taxon>
        <taxon>Anaerolineales incertae sedis</taxon>
        <taxon>Candidatus Desulfolinea</taxon>
    </lineage>
</organism>
<comment type="caution">
    <text evidence="2">The sequence shown here is derived from an EMBL/GenBank/DDBJ whole genome shotgun (WGS) entry which is preliminary data.</text>
</comment>
<dbReference type="Proteomes" id="UP000614469">
    <property type="component" value="Unassembled WGS sequence"/>
</dbReference>
<keyword evidence="1" id="KW-1133">Transmembrane helix</keyword>
<keyword evidence="1" id="KW-0472">Membrane</keyword>
<dbReference type="EMBL" id="JACNJN010000067">
    <property type="protein sequence ID" value="MBC8334466.1"/>
    <property type="molecule type" value="Genomic_DNA"/>
</dbReference>
<keyword evidence="1" id="KW-0812">Transmembrane</keyword>
<proteinExistence type="predicted"/>
<reference evidence="2 3" key="1">
    <citation type="submission" date="2020-08" db="EMBL/GenBank/DDBJ databases">
        <title>Bridging the membrane lipid divide: bacteria of the FCB group superphylum have the potential to synthesize archaeal ether lipids.</title>
        <authorList>
            <person name="Villanueva L."/>
            <person name="Von Meijenfeldt F.A.B."/>
            <person name="Westbye A.B."/>
            <person name="Yadav S."/>
            <person name="Hopmans E.C."/>
            <person name="Dutilh B.E."/>
            <person name="Sinninghe Damste J.S."/>
        </authorList>
    </citation>
    <scope>NUCLEOTIDE SEQUENCE [LARGE SCALE GENOMIC DNA]</scope>
    <source>
        <strain evidence="2">NIOZ-UU36</strain>
    </source>
</reference>
<name>A0A8J6TDY6_9CHLR</name>
<evidence type="ECO:0000256" key="1">
    <source>
        <dbReference type="SAM" id="Phobius"/>
    </source>
</evidence>